<keyword evidence="6" id="KW-1185">Reference proteome</keyword>
<proteinExistence type="predicted"/>
<dbReference type="GO" id="GO:0015697">
    <property type="term" value="P:quaternary ammonium group transport"/>
    <property type="evidence" value="ECO:0007669"/>
    <property type="project" value="UniProtKB-ARBA"/>
</dbReference>
<organism evidence="5 6">
    <name type="scientific">Lignipirellula cremea</name>
    <dbReference type="NCBI Taxonomy" id="2528010"/>
    <lineage>
        <taxon>Bacteria</taxon>
        <taxon>Pseudomonadati</taxon>
        <taxon>Planctomycetota</taxon>
        <taxon>Planctomycetia</taxon>
        <taxon>Pirellulales</taxon>
        <taxon>Pirellulaceae</taxon>
        <taxon>Lignipirellula</taxon>
    </lineage>
</organism>
<evidence type="ECO:0000259" key="4">
    <source>
        <dbReference type="PROSITE" id="PS50893"/>
    </source>
</evidence>
<name>A0A518DPW3_9BACT</name>
<dbReference type="AlphaFoldDB" id="A0A518DPW3"/>
<reference evidence="5 6" key="1">
    <citation type="submission" date="2019-02" db="EMBL/GenBank/DDBJ databases">
        <title>Deep-cultivation of Planctomycetes and their phenomic and genomic characterization uncovers novel biology.</title>
        <authorList>
            <person name="Wiegand S."/>
            <person name="Jogler M."/>
            <person name="Boedeker C."/>
            <person name="Pinto D."/>
            <person name="Vollmers J."/>
            <person name="Rivas-Marin E."/>
            <person name="Kohn T."/>
            <person name="Peeters S.H."/>
            <person name="Heuer A."/>
            <person name="Rast P."/>
            <person name="Oberbeckmann S."/>
            <person name="Bunk B."/>
            <person name="Jeske O."/>
            <person name="Meyerdierks A."/>
            <person name="Storesund J.E."/>
            <person name="Kallscheuer N."/>
            <person name="Luecker S."/>
            <person name="Lage O.M."/>
            <person name="Pohl T."/>
            <person name="Merkel B.J."/>
            <person name="Hornburger P."/>
            <person name="Mueller R.-W."/>
            <person name="Bruemmer F."/>
            <person name="Labrenz M."/>
            <person name="Spormann A.M."/>
            <person name="Op den Camp H."/>
            <person name="Overmann J."/>
            <person name="Amann R."/>
            <person name="Jetten M.S.M."/>
            <person name="Mascher T."/>
            <person name="Medema M.H."/>
            <person name="Devos D.P."/>
            <person name="Kaster A.-K."/>
            <person name="Ovreas L."/>
            <person name="Rohde M."/>
            <person name="Galperin M.Y."/>
            <person name="Jogler C."/>
        </authorList>
    </citation>
    <scope>NUCLEOTIDE SEQUENCE [LARGE SCALE GENOMIC DNA]</scope>
    <source>
        <strain evidence="5 6">Pla85_3_4</strain>
    </source>
</reference>
<dbReference type="PANTHER" id="PTHR42781:SF4">
    <property type="entry name" value="SPERMIDINE_PUTRESCINE IMPORT ATP-BINDING PROTEIN POTA"/>
    <property type="match status" value="1"/>
</dbReference>
<dbReference type="InterPro" id="IPR027417">
    <property type="entry name" value="P-loop_NTPase"/>
</dbReference>
<sequence length="245" mass="27285">MLELRGVSKAFGELQALKPIDLKLKPGKTTALIGPSGCGKSTLLRVMVGLIAPDQGEVLFDGEPVTDNWQQVRRRMGYVIQDGGLFPHLTIRGNVSLMARHLRWPAEKIEARLQELARLTQLDPVSLDRFPMQVSGGQRQRVSMIRALFLDPDMVLLDEPMGALDPLIRSELQNDLKTIFQQMKKTVVMVTHDISEAGFLAEDILLLKAGQVMQRGSLEELVKQPADPFVSTFINAQRSPLEALH</sequence>
<evidence type="ECO:0000256" key="1">
    <source>
        <dbReference type="ARBA" id="ARBA00022448"/>
    </source>
</evidence>
<evidence type="ECO:0000256" key="2">
    <source>
        <dbReference type="ARBA" id="ARBA00022741"/>
    </source>
</evidence>
<dbReference type="RefSeq" id="WP_145051318.1">
    <property type="nucleotide sequence ID" value="NZ_CP036433.1"/>
</dbReference>
<dbReference type="Pfam" id="PF00005">
    <property type="entry name" value="ABC_tran"/>
    <property type="match status" value="1"/>
</dbReference>
<dbReference type="PROSITE" id="PS50893">
    <property type="entry name" value="ABC_TRANSPORTER_2"/>
    <property type="match status" value="1"/>
</dbReference>
<dbReference type="InterPro" id="IPR017871">
    <property type="entry name" value="ABC_transporter-like_CS"/>
</dbReference>
<dbReference type="Proteomes" id="UP000317648">
    <property type="component" value="Chromosome"/>
</dbReference>
<feature type="domain" description="ABC transporter" evidence="4">
    <location>
        <begin position="2"/>
        <end position="234"/>
    </location>
</feature>
<dbReference type="OrthoDB" id="9790614at2"/>
<keyword evidence="1" id="KW-0813">Transport</keyword>
<evidence type="ECO:0000313" key="6">
    <source>
        <dbReference type="Proteomes" id="UP000317648"/>
    </source>
</evidence>
<dbReference type="FunFam" id="3.40.50.300:FF:000425">
    <property type="entry name" value="Probable ABC transporter, ATP-binding subunit"/>
    <property type="match status" value="1"/>
</dbReference>
<keyword evidence="3 5" id="KW-0067">ATP-binding</keyword>
<dbReference type="InterPro" id="IPR003593">
    <property type="entry name" value="AAA+_ATPase"/>
</dbReference>
<dbReference type="KEGG" id="lcre:Pla8534_16600"/>
<evidence type="ECO:0000313" key="5">
    <source>
        <dbReference type="EMBL" id="QDU93875.1"/>
    </source>
</evidence>
<protein>
    <submittedName>
        <fullName evidence="5">Glycine betaine/carnitine/choline transport ATP-binding protein OpuCA</fullName>
    </submittedName>
</protein>
<dbReference type="SUPFAM" id="SSF52540">
    <property type="entry name" value="P-loop containing nucleoside triphosphate hydrolases"/>
    <property type="match status" value="1"/>
</dbReference>
<dbReference type="GO" id="GO:0016887">
    <property type="term" value="F:ATP hydrolysis activity"/>
    <property type="evidence" value="ECO:0007669"/>
    <property type="project" value="InterPro"/>
</dbReference>
<dbReference type="GO" id="GO:0005524">
    <property type="term" value="F:ATP binding"/>
    <property type="evidence" value="ECO:0007669"/>
    <property type="project" value="UniProtKB-KW"/>
</dbReference>
<dbReference type="PANTHER" id="PTHR42781">
    <property type="entry name" value="SPERMIDINE/PUTRESCINE IMPORT ATP-BINDING PROTEIN POTA"/>
    <property type="match status" value="1"/>
</dbReference>
<keyword evidence="2" id="KW-0547">Nucleotide-binding</keyword>
<evidence type="ECO:0000256" key="3">
    <source>
        <dbReference type="ARBA" id="ARBA00022840"/>
    </source>
</evidence>
<dbReference type="InterPro" id="IPR050093">
    <property type="entry name" value="ABC_SmlMolc_Importer"/>
</dbReference>
<gene>
    <name evidence="5" type="primary">opuCA</name>
    <name evidence="5" type="ORF">Pla8534_16600</name>
</gene>
<accession>A0A518DPW3</accession>
<dbReference type="Gene3D" id="3.40.50.300">
    <property type="entry name" value="P-loop containing nucleotide triphosphate hydrolases"/>
    <property type="match status" value="1"/>
</dbReference>
<dbReference type="InterPro" id="IPR003439">
    <property type="entry name" value="ABC_transporter-like_ATP-bd"/>
</dbReference>
<dbReference type="EMBL" id="CP036433">
    <property type="protein sequence ID" value="QDU93875.1"/>
    <property type="molecule type" value="Genomic_DNA"/>
</dbReference>
<dbReference type="PROSITE" id="PS00211">
    <property type="entry name" value="ABC_TRANSPORTER_1"/>
    <property type="match status" value="1"/>
</dbReference>
<dbReference type="SMART" id="SM00382">
    <property type="entry name" value="AAA"/>
    <property type="match status" value="1"/>
</dbReference>